<proteinExistence type="predicted"/>
<comment type="caution">
    <text evidence="1">The sequence shown here is derived from an EMBL/GenBank/DDBJ whole genome shotgun (WGS) entry which is preliminary data.</text>
</comment>
<accession>A0AAP0EUJ3</accession>
<evidence type="ECO:0000313" key="2">
    <source>
        <dbReference type="Proteomes" id="UP001419268"/>
    </source>
</evidence>
<name>A0AAP0EUJ3_9MAGN</name>
<dbReference type="EMBL" id="JBBNAG010000010">
    <property type="protein sequence ID" value="KAK9099694.1"/>
    <property type="molecule type" value="Genomic_DNA"/>
</dbReference>
<dbReference type="Proteomes" id="UP001419268">
    <property type="component" value="Unassembled WGS sequence"/>
</dbReference>
<evidence type="ECO:0000313" key="1">
    <source>
        <dbReference type="EMBL" id="KAK9099694.1"/>
    </source>
</evidence>
<reference evidence="1 2" key="1">
    <citation type="submission" date="2024-01" db="EMBL/GenBank/DDBJ databases">
        <title>Genome assemblies of Stephania.</title>
        <authorList>
            <person name="Yang L."/>
        </authorList>
    </citation>
    <scope>NUCLEOTIDE SEQUENCE [LARGE SCALE GENOMIC DNA]</scope>
    <source>
        <strain evidence="1">JXDWG</strain>
        <tissue evidence="1">Leaf</tissue>
    </source>
</reference>
<sequence length="227" mass="25442">MMKMKRKDLEEVVDDFTDFYLTSPARKIRRLDAELPPIMEEDEPGIPIGLRRSMQVEHQFSGPLMEDVTPVTPVNEERALVLYKPVNSRPAEPSTSSSNYIITLNSDLIPGLKEHAFWSGDMKFPGTADISEDNVEESTHATNSLAIVPWTGHQFPTSSAMEATPSETTEPMDADEMMVDGTMDIEVDDQVQTPGFGEGEGLQKWQQPHCMTPQLPQNTSTPVMWSW</sequence>
<organism evidence="1 2">
    <name type="scientific">Stephania cephalantha</name>
    <dbReference type="NCBI Taxonomy" id="152367"/>
    <lineage>
        <taxon>Eukaryota</taxon>
        <taxon>Viridiplantae</taxon>
        <taxon>Streptophyta</taxon>
        <taxon>Embryophyta</taxon>
        <taxon>Tracheophyta</taxon>
        <taxon>Spermatophyta</taxon>
        <taxon>Magnoliopsida</taxon>
        <taxon>Ranunculales</taxon>
        <taxon>Menispermaceae</taxon>
        <taxon>Menispermoideae</taxon>
        <taxon>Cissampelideae</taxon>
        <taxon>Stephania</taxon>
    </lineage>
</organism>
<dbReference type="PANTHER" id="PTHR35510:SF1">
    <property type="entry name" value="DBH-LIKE MONOOXYGENASE"/>
    <property type="match status" value="1"/>
</dbReference>
<dbReference type="PANTHER" id="PTHR35510">
    <property type="entry name" value="DBH-LIKE MONOOXYGENASE"/>
    <property type="match status" value="1"/>
</dbReference>
<dbReference type="AlphaFoldDB" id="A0AAP0EUJ3"/>
<keyword evidence="2" id="KW-1185">Reference proteome</keyword>
<gene>
    <name evidence="1" type="ORF">Scep_023124</name>
</gene>
<protein>
    <submittedName>
        <fullName evidence="1">Uncharacterized protein</fullName>
    </submittedName>
</protein>